<evidence type="ECO:0000313" key="2">
    <source>
        <dbReference type="EMBL" id="OGG02512.1"/>
    </source>
</evidence>
<feature type="transmembrane region" description="Helical" evidence="1">
    <location>
        <begin position="75"/>
        <end position="101"/>
    </location>
</feature>
<proteinExistence type="predicted"/>
<protein>
    <submittedName>
        <fullName evidence="2">Uncharacterized protein</fullName>
    </submittedName>
</protein>
<feature type="transmembrane region" description="Helical" evidence="1">
    <location>
        <begin position="122"/>
        <end position="146"/>
    </location>
</feature>
<reference evidence="2 3" key="1">
    <citation type="journal article" date="2016" name="Nat. Commun.">
        <title>Thousands of microbial genomes shed light on interconnected biogeochemical processes in an aquifer system.</title>
        <authorList>
            <person name="Anantharaman K."/>
            <person name="Brown C.T."/>
            <person name="Hug L.A."/>
            <person name="Sharon I."/>
            <person name="Castelle C.J."/>
            <person name="Probst A.J."/>
            <person name="Thomas B.C."/>
            <person name="Singh A."/>
            <person name="Wilkins M.J."/>
            <person name="Karaoz U."/>
            <person name="Brodie E.L."/>
            <person name="Williams K.H."/>
            <person name="Hubbard S.S."/>
            <person name="Banfield J.F."/>
        </authorList>
    </citation>
    <scope>NUCLEOTIDE SEQUENCE [LARGE SCALE GENOMIC DNA]</scope>
</reference>
<dbReference type="AlphaFoldDB" id="A0A1F5YRK5"/>
<name>A0A1F5YRK5_9BACT</name>
<feature type="transmembrane region" description="Helical" evidence="1">
    <location>
        <begin position="152"/>
        <end position="174"/>
    </location>
</feature>
<keyword evidence="1" id="KW-0812">Transmembrane</keyword>
<evidence type="ECO:0000313" key="3">
    <source>
        <dbReference type="Proteomes" id="UP000178448"/>
    </source>
</evidence>
<keyword evidence="1" id="KW-1133">Transmembrane helix</keyword>
<feature type="transmembrane region" description="Helical" evidence="1">
    <location>
        <begin position="20"/>
        <end position="45"/>
    </location>
</feature>
<gene>
    <name evidence="2" type="ORF">A2Z33_01800</name>
</gene>
<accession>A0A1F5YRK5</accession>
<sequence length="194" mass="22157">MSINLGIFSKRRKQKMLESLGNYFLAAIALGLINILGTVILISYLRRQQRRLLQPSVPAAPPKPRFWLVKGIGNFILWLIKLPIIILGIIVLIALLVPYLMAKWLSEMMDRLDHENMVGFGFQLILTSLFVWIVQVILYGFAWAILGEPVGFNWLLIFTAAAAGWITFYMTALAGQMFEPIRHGLAAVWRFRIR</sequence>
<organism evidence="2 3">
    <name type="scientific">Candidatus Gottesmanbacteria bacterium RBG_16_52_11</name>
    <dbReference type="NCBI Taxonomy" id="1798374"/>
    <lineage>
        <taxon>Bacteria</taxon>
        <taxon>Candidatus Gottesmaniibacteriota</taxon>
    </lineage>
</organism>
<keyword evidence="1" id="KW-0472">Membrane</keyword>
<comment type="caution">
    <text evidence="2">The sequence shown here is derived from an EMBL/GenBank/DDBJ whole genome shotgun (WGS) entry which is preliminary data.</text>
</comment>
<dbReference type="EMBL" id="MFJD01000007">
    <property type="protein sequence ID" value="OGG02512.1"/>
    <property type="molecule type" value="Genomic_DNA"/>
</dbReference>
<dbReference type="Proteomes" id="UP000178448">
    <property type="component" value="Unassembled WGS sequence"/>
</dbReference>
<evidence type="ECO:0000256" key="1">
    <source>
        <dbReference type="SAM" id="Phobius"/>
    </source>
</evidence>